<evidence type="ECO:0000313" key="2">
    <source>
        <dbReference type="Proteomes" id="UP000887159"/>
    </source>
</evidence>
<sequence length="84" mass="9307">MDSFQDTDRFRCRNALLVSLSEHQTSLEDVHSHPKSNDSWPSNESIVLPPMAHSSGWSRDACGSSQPFRTLFVNTLVTSTVVSA</sequence>
<dbReference type="EMBL" id="BMAU01021343">
    <property type="protein sequence ID" value="GFY17148.1"/>
    <property type="molecule type" value="Genomic_DNA"/>
</dbReference>
<name>A0A8X6T2E7_TRICX</name>
<protein>
    <submittedName>
        <fullName evidence="1">Uncharacterized protein</fullName>
    </submittedName>
</protein>
<proteinExistence type="predicted"/>
<organism evidence="1 2">
    <name type="scientific">Trichonephila clavipes</name>
    <name type="common">Golden silk orbweaver</name>
    <name type="synonym">Nephila clavipes</name>
    <dbReference type="NCBI Taxonomy" id="2585209"/>
    <lineage>
        <taxon>Eukaryota</taxon>
        <taxon>Metazoa</taxon>
        <taxon>Ecdysozoa</taxon>
        <taxon>Arthropoda</taxon>
        <taxon>Chelicerata</taxon>
        <taxon>Arachnida</taxon>
        <taxon>Araneae</taxon>
        <taxon>Araneomorphae</taxon>
        <taxon>Entelegynae</taxon>
        <taxon>Araneoidea</taxon>
        <taxon>Nephilidae</taxon>
        <taxon>Trichonephila</taxon>
    </lineage>
</organism>
<dbReference type="AlphaFoldDB" id="A0A8X6T2E7"/>
<comment type="caution">
    <text evidence="1">The sequence shown here is derived from an EMBL/GenBank/DDBJ whole genome shotgun (WGS) entry which is preliminary data.</text>
</comment>
<keyword evidence="2" id="KW-1185">Reference proteome</keyword>
<gene>
    <name evidence="1" type="ORF">TNCV_1089241</name>
</gene>
<reference evidence="1" key="1">
    <citation type="submission" date="2020-08" db="EMBL/GenBank/DDBJ databases">
        <title>Multicomponent nature underlies the extraordinary mechanical properties of spider dragline silk.</title>
        <authorList>
            <person name="Kono N."/>
            <person name="Nakamura H."/>
            <person name="Mori M."/>
            <person name="Yoshida Y."/>
            <person name="Ohtoshi R."/>
            <person name="Malay A.D."/>
            <person name="Moran D.A.P."/>
            <person name="Tomita M."/>
            <person name="Numata K."/>
            <person name="Arakawa K."/>
        </authorList>
    </citation>
    <scope>NUCLEOTIDE SEQUENCE</scope>
</reference>
<dbReference type="Proteomes" id="UP000887159">
    <property type="component" value="Unassembled WGS sequence"/>
</dbReference>
<accession>A0A8X6T2E7</accession>
<evidence type="ECO:0000313" key="1">
    <source>
        <dbReference type="EMBL" id="GFY17148.1"/>
    </source>
</evidence>